<comment type="caution">
    <text evidence="1">The sequence shown here is derived from an EMBL/GenBank/DDBJ whole genome shotgun (WGS) entry which is preliminary data.</text>
</comment>
<accession>A0AAV9J4M8</accession>
<reference evidence="1 2" key="1">
    <citation type="submission" date="2021-11" db="EMBL/GenBank/DDBJ databases">
        <title>Black yeast isolated from Biological Soil Crust.</title>
        <authorList>
            <person name="Kurbessoian T."/>
        </authorList>
    </citation>
    <scope>NUCLEOTIDE SEQUENCE [LARGE SCALE GENOMIC DNA]</scope>
    <source>
        <strain evidence="1 2">CCFEE 5522</strain>
    </source>
</reference>
<gene>
    <name evidence="1" type="ORF">LTR36_009959</name>
</gene>
<dbReference type="EMBL" id="JAVFHQ010000079">
    <property type="protein sequence ID" value="KAK4539917.1"/>
    <property type="molecule type" value="Genomic_DNA"/>
</dbReference>
<name>A0AAV9J4M8_9PEZI</name>
<protein>
    <submittedName>
        <fullName evidence="1">Uncharacterized protein</fullName>
    </submittedName>
</protein>
<evidence type="ECO:0000313" key="2">
    <source>
        <dbReference type="Proteomes" id="UP001324427"/>
    </source>
</evidence>
<keyword evidence="2" id="KW-1185">Reference proteome</keyword>
<dbReference type="Proteomes" id="UP001324427">
    <property type="component" value="Unassembled WGS sequence"/>
</dbReference>
<organism evidence="1 2">
    <name type="scientific">Oleoguttula mirabilis</name>
    <dbReference type="NCBI Taxonomy" id="1507867"/>
    <lineage>
        <taxon>Eukaryota</taxon>
        <taxon>Fungi</taxon>
        <taxon>Dikarya</taxon>
        <taxon>Ascomycota</taxon>
        <taxon>Pezizomycotina</taxon>
        <taxon>Dothideomycetes</taxon>
        <taxon>Dothideomycetidae</taxon>
        <taxon>Mycosphaerellales</taxon>
        <taxon>Teratosphaeriaceae</taxon>
        <taxon>Oleoguttula</taxon>
    </lineage>
</organism>
<evidence type="ECO:0000313" key="1">
    <source>
        <dbReference type="EMBL" id="KAK4539917.1"/>
    </source>
</evidence>
<dbReference type="AlphaFoldDB" id="A0AAV9J4M8"/>
<sequence length="134" mass="16705">MRTDIYDDYHYRYISPLSTQSFMPLPSRTTYPTRCHWPRPRPPGIEILRVFPTERVSDPHDFCRRTDALYAELYRELVRQREHMEAVWRRLDRSGHRFGHTERRETRALYEDLRWEVWRLQRRVDERRMVIVGW</sequence>
<proteinExistence type="predicted"/>